<dbReference type="Gene3D" id="3.40.50.1820">
    <property type="entry name" value="alpha/beta hydrolase"/>
    <property type="match status" value="1"/>
</dbReference>
<dbReference type="InterPro" id="IPR051049">
    <property type="entry name" value="Dienelactone_hydrolase-like"/>
</dbReference>
<evidence type="ECO:0000259" key="1">
    <source>
        <dbReference type="Pfam" id="PF01738"/>
    </source>
</evidence>
<reference evidence="2 3" key="1">
    <citation type="submission" date="2023-03" db="EMBL/GenBank/DDBJ databases">
        <title>Draft genome sequence of the bacteria which degrade cell wall of Tricholomamatutake.</title>
        <authorList>
            <person name="Konishi Y."/>
            <person name="Fukuta Y."/>
            <person name="Shirasaka N."/>
        </authorList>
    </citation>
    <scope>NUCLEOTIDE SEQUENCE [LARGE SCALE GENOMIC DNA]</scope>
    <source>
        <strain evidence="3">mu1</strain>
    </source>
</reference>
<organism evidence="2 3">
    <name type="scientific">Paenibacillus glycanilyticus</name>
    <dbReference type="NCBI Taxonomy" id="126569"/>
    <lineage>
        <taxon>Bacteria</taxon>
        <taxon>Bacillati</taxon>
        <taxon>Bacillota</taxon>
        <taxon>Bacilli</taxon>
        <taxon>Bacillales</taxon>
        <taxon>Paenibacillaceae</taxon>
        <taxon>Paenibacillus</taxon>
    </lineage>
</organism>
<dbReference type="EMBL" id="BSSQ01000019">
    <property type="protein sequence ID" value="GLX70464.1"/>
    <property type="molecule type" value="Genomic_DNA"/>
</dbReference>
<proteinExistence type="predicted"/>
<dbReference type="InterPro" id="IPR029058">
    <property type="entry name" value="AB_hydrolase_fold"/>
</dbReference>
<accession>A0ABQ6GHQ4</accession>
<dbReference type="Proteomes" id="UP001157114">
    <property type="component" value="Unassembled WGS sequence"/>
</dbReference>
<comment type="caution">
    <text evidence="2">The sequence shown here is derived from an EMBL/GenBank/DDBJ whole genome shotgun (WGS) entry which is preliminary data.</text>
</comment>
<dbReference type="SUPFAM" id="SSF53474">
    <property type="entry name" value="alpha/beta-Hydrolases"/>
    <property type="match status" value="1"/>
</dbReference>
<evidence type="ECO:0000313" key="3">
    <source>
        <dbReference type="Proteomes" id="UP001157114"/>
    </source>
</evidence>
<evidence type="ECO:0000313" key="2">
    <source>
        <dbReference type="EMBL" id="GLX70464.1"/>
    </source>
</evidence>
<sequence length="199" mass="22218">MIEINNHSDNAIIVAHEIYGLNQHMASVCSALGEQGYDVYAPDLLHTTEPYRYEQEQAAYNDFMAHVGFEKASALILQLAKQLKKQYRNVYLVGFSVGATAAWVCSACPDISGVVGYYGSRIRGYKQLEPACPVLLFYPEVEPSFDVDQLISELRERPQIQVHKLTGQHGFGDPYSERYVPASADAAYQEMLAFLKSIG</sequence>
<dbReference type="PANTHER" id="PTHR46623:SF6">
    <property type="entry name" value="ALPHA_BETA-HYDROLASES SUPERFAMILY PROTEIN"/>
    <property type="match status" value="1"/>
</dbReference>
<dbReference type="InterPro" id="IPR002925">
    <property type="entry name" value="Dienelactn_hydro"/>
</dbReference>
<feature type="domain" description="Dienelactone hydrolase" evidence="1">
    <location>
        <begin position="9"/>
        <end position="198"/>
    </location>
</feature>
<gene>
    <name evidence="2" type="ORF">MU1_48100</name>
</gene>
<dbReference type="Pfam" id="PF01738">
    <property type="entry name" value="DLH"/>
    <property type="match status" value="1"/>
</dbReference>
<name>A0ABQ6GHQ4_9BACL</name>
<protein>
    <recommendedName>
        <fullName evidence="1">Dienelactone hydrolase domain-containing protein</fullName>
    </recommendedName>
</protein>
<dbReference type="PANTHER" id="PTHR46623">
    <property type="entry name" value="CARBOXYMETHYLENEBUTENOLIDASE-RELATED"/>
    <property type="match status" value="1"/>
</dbReference>
<keyword evidence="3" id="KW-1185">Reference proteome</keyword>